<gene>
    <name evidence="2" type="ORF">M8542_37830</name>
</gene>
<dbReference type="EMBL" id="JAMXQV010000026">
    <property type="protein sequence ID" value="MCR6488605.1"/>
    <property type="molecule type" value="Genomic_DNA"/>
</dbReference>
<feature type="transmembrane region" description="Helical" evidence="1">
    <location>
        <begin position="26"/>
        <end position="49"/>
    </location>
</feature>
<feature type="transmembrane region" description="Helical" evidence="1">
    <location>
        <begin position="61"/>
        <end position="83"/>
    </location>
</feature>
<accession>A0A9X2SQF8</accession>
<evidence type="ECO:0000313" key="3">
    <source>
        <dbReference type="Proteomes" id="UP001144096"/>
    </source>
</evidence>
<evidence type="ECO:0000313" key="2">
    <source>
        <dbReference type="EMBL" id="MCR6488605.1"/>
    </source>
</evidence>
<reference evidence="2" key="1">
    <citation type="submission" date="2022-06" db="EMBL/GenBank/DDBJ databases">
        <title>Amycolatopsis iheyaensis sp. nov., a new species of the genus Amycolatopsis isolated from soil in Iheya island, Japan.</title>
        <authorList>
            <person name="Ngamcharungchit C."/>
            <person name="Kanto H."/>
            <person name="Take A."/>
            <person name="Intra B."/>
            <person name="Matsumoto A."/>
            <person name="Panbangred W."/>
            <person name="Inahashi Y."/>
        </authorList>
    </citation>
    <scope>NUCLEOTIDE SEQUENCE</scope>
    <source>
        <strain evidence="2">OK19-0408</strain>
    </source>
</reference>
<protein>
    <submittedName>
        <fullName evidence="2">Uncharacterized protein</fullName>
    </submittedName>
</protein>
<keyword evidence="1" id="KW-0472">Membrane</keyword>
<feature type="transmembrane region" description="Helical" evidence="1">
    <location>
        <begin position="148"/>
        <end position="175"/>
    </location>
</feature>
<organism evidence="2 3">
    <name type="scientific">Amycolatopsis iheyensis</name>
    <dbReference type="NCBI Taxonomy" id="2945988"/>
    <lineage>
        <taxon>Bacteria</taxon>
        <taxon>Bacillati</taxon>
        <taxon>Actinomycetota</taxon>
        <taxon>Actinomycetes</taxon>
        <taxon>Pseudonocardiales</taxon>
        <taxon>Pseudonocardiaceae</taxon>
        <taxon>Amycolatopsis</taxon>
    </lineage>
</organism>
<sequence>MYDYPIDPRAYVWLPPKLTAKLKRTLPLLGGITTAVALAMCVAVPVMGYTLPTSESATNGISVMLAMFSAVMLLMTGLALLFAPTWVEVGHHPGGTGHILRLRPASISIGPLCGGATSIVVLPLFYLFSSGGLTWSEPQSDSDVQITFGIVVYLLMPVVAFALGVVDAAIGWPILRPSKETLYRYSRA</sequence>
<keyword evidence="1" id="KW-1133">Transmembrane helix</keyword>
<dbReference type="Proteomes" id="UP001144096">
    <property type="component" value="Unassembled WGS sequence"/>
</dbReference>
<dbReference type="RefSeq" id="WP_257925159.1">
    <property type="nucleotide sequence ID" value="NZ_JAMXQV010000026.1"/>
</dbReference>
<dbReference type="AlphaFoldDB" id="A0A9X2SQF8"/>
<keyword evidence="3" id="KW-1185">Reference proteome</keyword>
<proteinExistence type="predicted"/>
<evidence type="ECO:0000256" key="1">
    <source>
        <dbReference type="SAM" id="Phobius"/>
    </source>
</evidence>
<feature type="transmembrane region" description="Helical" evidence="1">
    <location>
        <begin position="104"/>
        <end position="128"/>
    </location>
</feature>
<comment type="caution">
    <text evidence="2">The sequence shown here is derived from an EMBL/GenBank/DDBJ whole genome shotgun (WGS) entry which is preliminary data.</text>
</comment>
<name>A0A9X2SQF8_9PSEU</name>
<keyword evidence="1" id="KW-0812">Transmembrane</keyword>